<evidence type="ECO:0000313" key="1">
    <source>
        <dbReference type="EMBL" id="MCT4369104.1"/>
    </source>
</evidence>
<name>A0A2A3K0U2_9RHOB</name>
<dbReference type="Proteomes" id="UP000217448">
    <property type="component" value="Unassembled WGS sequence"/>
</dbReference>
<protein>
    <submittedName>
        <fullName evidence="2">Encapsulating for peroxidase</fullName>
    </submittedName>
</protein>
<keyword evidence="2" id="KW-0575">Peroxidase</keyword>
<comment type="caution">
    <text evidence="2">The sequence shown here is derived from an EMBL/GenBank/DDBJ whole genome shotgun (WGS) entry which is preliminary data.</text>
</comment>
<keyword evidence="2" id="KW-0560">Oxidoreductase</keyword>
<accession>A0A2A3K0U2</accession>
<reference evidence="3" key="2">
    <citation type="submission" date="2023-07" db="EMBL/GenBank/DDBJ databases">
        <title>Yangia mangrovi SAOS 153D genome.</title>
        <authorList>
            <person name="Verma A."/>
            <person name="Pal Y."/>
            <person name="Sundharam S."/>
            <person name="Bisht B."/>
            <person name="Srinivasan K."/>
        </authorList>
    </citation>
    <scope>NUCLEOTIDE SEQUENCE [LARGE SCALE GENOMIC DNA]</scope>
    <source>
        <strain evidence="3">SAOS 153D</strain>
    </source>
</reference>
<dbReference type="Gene3D" id="3.30.2400.30">
    <property type="match status" value="1"/>
</dbReference>
<dbReference type="EMBL" id="NTHN01000011">
    <property type="protein sequence ID" value="PBD21056.1"/>
    <property type="molecule type" value="Genomic_DNA"/>
</dbReference>
<dbReference type="EMBL" id="NTHN02000002">
    <property type="protein sequence ID" value="MCT4369104.1"/>
    <property type="molecule type" value="Genomic_DNA"/>
</dbReference>
<reference evidence="1" key="3">
    <citation type="submission" date="2024-05" db="EMBL/GenBank/DDBJ databases">
        <title>Yangia mangrovi SAOS 153D genome.</title>
        <authorList>
            <person name="Verma A."/>
            <person name="Pal Y."/>
            <person name="Sundharam S."/>
            <person name="Bisht B."/>
            <person name="Srinivasan K."/>
        </authorList>
    </citation>
    <scope>NUCLEOTIDE SEQUENCE</scope>
    <source>
        <strain evidence="1">SAOS 153D</strain>
    </source>
</reference>
<dbReference type="OrthoDB" id="6626649at2"/>
<dbReference type="RefSeq" id="WP_095880509.1">
    <property type="nucleotide sequence ID" value="NZ_NTHN02000002.1"/>
</dbReference>
<evidence type="ECO:0000313" key="3">
    <source>
        <dbReference type="Proteomes" id="UP000217448"/>
    </source>
</evidence>
<dbReference type="Pfam" id="PF19774">
    <property type="entry name" value="DUF6260"/>
    <property type="match status" value="1"/>
</dbReference>
<evidence type="ECO:0000313" key="2">
    <source>
        <dbReference type="EMBL" id="PBD21056.1"/>
    </source>
</evidence>
<reference evidence="2" key="1">
    <citation type="submission" date="2017-09" db="EMBL/GenBank/DDBJ databases">
        <title>Yangia sp. SAOS 153D whole genome sequencing.</title>
        <authorList>
            <person name="Verma A."/>
            <person name="Krishnamurthi S."/>
        </authorList>
    </citation>
    <scope>NUCLEOTIDE SEQUENCE [LARGE SCALE GENOMIC DNA]</scope>
    <source>
        <strain evidence="2">SAOS 153D</strain>
    </source>
</reference>
<dbReference type="AlphaFoldDB" id="A0A2A3K0U2"/>
<sequence>MFVYNSRHPMGAESGVDIPDRLALATDEQSRVIAANRAAAARRDTSFEEMLGNAAGVIGNASALPRDVWGIWDREGIEVQREVLAVFGDLAGSVGMPMQIGKLVHYFQQISDSGEAHVSMDGRSKARTDQPQITYQGTPLPIVDSTFSFGWRQMAAAQSEGFQLDGAARRNSMFKVAKMLEGMAINGNSKIVVGGDQLYGLGNHPNRNTRSTTNDLSACTGAEWLGDVNATLKLLHGDNYRVPATLYVNWDDWFYATQTDFSAAYPNKTIAQRVLENGGVREVIPASDVPADTIFAVVKDRRVVQVLNAMPMATRQQFRANPEDDYNFVVMAAQALEIKTDAEGNCGIAHSS</sequence>
<dbReference type="InterPro" id="IPR046227">
    <property type="entry name" value="DUF6260"/>
</dbReference>
<proteinExistence type="predicted"/>
<organism evidence="2">
    <name type="scientific">Alloyangia mangrovi</name>
    <dbReference type="NCBI Taxonomy" id="1779329"/>
    <lineage>
        <taxon>Bacteria</taxon>
        <taxon>Pseudomonadati</taxon>
        <taxon>Pseudomonadota</taxon>
        <taxon>Alphaproteobacteria</taxon>
        <taxon>Rhodobacterales</taxon>
        <taxon>Roseobacteraceae</taxon>
        <taxon>Alloyangia</taxon>
    </lineage>
</organism>
<dbReference type="GO" id="GO:0004601">
    <property type="term" value="F:peroxidase activity"/>
    <property type="evidence" value="ECO:0007669"/>
    <property type="project" value="UniProtKB-KW"/>
</dbReference>
<keyword evidence="3" id="KW-1185">Reference proteome</keyword>
<gene>
    <name evidence="1" type="ORF">CLG85_001600</name>
    <name evidence="2" type="ORF">CLG85_00680</name>
</gene>